<dbReference type="EMBL" id="ML179037">
    <property type="protein sequence ID" value="THV07518.1"/>
    <property type="molecule type" value="Genomic_DNA"/>
</dbReference>
<dbReference type="Proteomes" id="UP000297245">
    <property type="component" value="Unassembled WGS sequence"/>
</dbReference>
<dbReference type="CDD" id="cd02440">
    <property type="entry name" value="AdoMet_MTases"/>
    <property type="match status" value="1"/>
</dbReference>
<dbReference type="GO" id="GO:0032259">
    <property type="term" value="P:methylation"/>
    <property type="evidence" value="ECO:0007669"/>
    <property type="project" value="UniProtKB-KW"/>
</dbReference>
<evidence type="ECO:0000313" key="4">
    <source>
        <dbReference type="Proteomes" id="UP000297245"/>
    </source>
</evidence>
<dbReference type="InterPro" id="IPR041698">
    <property type="entry name" value="Methyltransf_25"/>
</dbReference>
<dbReference type="PANTHER" id="PTHR43591">
    <property type="entry name" value="METHYLTRANSFERASE"/>
    <property type="match status" value="1"/>
</dbReference>
<proteinExistence type="predicted"/>
<keyword evidence="4" id="KW-1185">Reference proteome</keyword>
<keyword evidence="3" id="KW-0489">Methyltransferase</keyword>
<dbReference type="InterPro" id="IPR029063">
    <property type="entry name" value="SAM-dependent_MTases_sf"/>
</dbReference>
<dbReference type="PANTHER" id="PTHR43591:SF24">
    <property type="entry name" value="2-METHOXY-6-POLYPRENYL-1,4-BENZOQUINOL METHYLASE, MITOCHONDRIAL"/>
    <property type="match status" value="1"/>
</dbReference>
<evidence type="ECO:0000259" key="2">
    <source>
        <dbReference type="Pfam" id="PF13649"/>
    </source>
</evidence>
<feature type="domain" description="Methyltransferase" evidence="2">
    <location>
        <begin position="89"/>
        <end position="185"/>
    </location>
</feature>
<feature type="region of interest" description="Disordered" evidence="1">
    <location>
        <begin position="1"/>
        <end position="26"/>
    </location>
</feature>
<dbReference type="Pfam" id="PF13649">
    <property type="entry name" value="Methyltransf_25"/>
    <property type="match status" value="1"/>
</dbReference>
<keyword evidence="3" id="KW-0808">Transferase</keyword>
<protein>
    <submittedName>
        <fullName evidence="3">S-adenosyl-L-methionine-dependent methyltransferase</fullName>
    </submittedName>
</protein>
<accession>A0A4S8MW37</accession>
<dbReference type="Gene3D" id="3.40.50.150">
    <property type="entry name" value="Vaccinia Virus protein VP39"/>
    <property type="match status" value="1"/>
</dbReference>
<evidence type="ECO:0000256" key="1">
    <source>
        <dbReference type="SAM" id="MobiDB-lite"/>
    </source>
</evidence>
<dbReference type="OrthoDB" id="2013972at2759"/>
<sequence length="548" mass="62493">MNLVTSAGSNSTTSGSPPRPSRRPKENQFVQKNGQLLHSYHAEKAPYPLSYNKHILELESLDNRLTKFLRSGSQSFINFSEDQYPCRCLDLGCGTGSWIIETAKEWPKCEFVGFDLVNVQLPLKIIEPSIADRIQFVHGNFLTTKLPFEDDEFDHVHIQHIARGVPENKWDILFEEINRILRPGGSIEMIEDDIVFPTLPRWFTAPLRKRPRRATSVHLPDGTQRGYPDLPDSPTSNMGHDHALLESLHTSVYGHRFINMKPSALLPSYFTQYFRQVTIGPVLSFPMPSIPPLQPLPPQMATAYALPLGLDTDPRTSMMTASSVNGASSFSSIASEPTRSSEAPRKQSISVSFVEEVVKALPPGHLIQKTELDLTPEQDSSESPRLYALDTALSSDDRGNVPSSLVDVDKLRSLNQRSLAMHLYRSFQAVLACQEALWEELKDRLRNRREELEPYGWEDDEEFEEPQNRNKFEQILERYRTDMFQRVALWNSLHDIGWMLPSREPLSRAELIEEERMREAMLEARQNAPQEDLQTPCRSVRVLIGFKP</sequence>
<evidence type="ECO:0000313" key="3">
    <source>
        <dbReference type="EMBL" id="THV07518.1"/>
    </source>
</evidence>
<name>A0A4S8MW37_DENBC</name>
<dbReference type="GO" id="GO:0008168">
    <property type="term" value="F:methyltransferase activity"/>
    <property type="evidence" value="ECO:0007669"/>
    <property type="project" value="UniProtKB-KW"/>
</dbReference>
<gene>
    <name evidence="3" type="ORF">K435DRAFT_825403</name>
</gene>
<dbReference type="AlphaFoldDB" id="A0A4S8MW37"/>
<organism evidence="3 4">
    <name type="scientific">Dendrothele bispora (strain CBS 962.96)</name>
    <dbReference type="NCBI Taxonomy" id="1314807"/>
    <lineage>
        <taxon>Eukaryota</taxon>
        <taxon>Fungi</taxon>
        <taxon>Dikarya</taxon>
        <taxon>Basidiomycota</taxon>
        <taxon>Agaricomycotina</taxon>
        <taxon>Agaricomycetes</taxon>
        <taxon>Agaricomycetidae</taxon>
        <taxon>Agaricales</taxon>
        <taxon>Agaricales incertae sedis</taxon>
        <taxon>Dendrothele</taxon>
    </lineage>
</organism>
<feature type="compositionally biased region" description="Low complexity" evidence="1">
    <location>
        <begin position="1"/>
        <end position="16"/>
    </location>
</feature>
<dbReference type="SUPFAM" id="SSF53335">
    <property type="entry name" value="S-adenosyl-L-methionine-dependent methyltransferases"/>
    <property type="match status" value="1"/>
</dbReference>
<reference evidence="3 4" key="1">
    <citation type="journal article" date="2019" name="Nat. Ecol. Evol.">
        <title>Megaphylogeny resolves global patterns of mushroom evolution.</title>
        <authorList>
            <person name="Varga T."/>
            <person name="Krizsan K."/>
            <person name="Foldi C."/>
            <person name="Dima B."/>
            <person name="Sanchez-Garcia M."/>
            <person name="Sanchez-Ramirez S."/>
            <person name="Szollosi G.J."/>
            <person name="Szarkandi J.G."/>
            <person name="Papp V."/>
            <person name="Albert L."/>
            <person name="Andreopoulos W."/>
            <person name="Angelini C."/>
            <person name="Antonin V."/>
            <person name="Barry K.W."/>
            <person name="Bougher N.L."/>
            <person name="Buchanan P."/>
            <person name="Buyck B."/>
            <person name="Bense V."/>
            <person name="Catcheside P."/>
            <person name="Chovatia M."/>
            <person name="Cooper J."/>
            <person name="Damon W."/>
            <person name="Desjardin D."/>
            <person name="Finy P."/>
            <person name="Geml J."/>
            <person name="Haridas S."/>
            <person name="Hughes K."/>
            <person name="Justo A."/>
            <person name="Karasinski D."/>
            <person name="Kautmanova I."/>
            <person name="Kiss B."/>
            <person name="Kocsube S."/>
            <person name="Kotiranta H."/>
            <person name="LaButti K.M."/>
            <person name="Lechner B.E."/>
            <person name="Liimatainen K."/>
            <person name="Lipzen A."/>
            <person name="Lukacs Z."/>
            <person name="Mihaltcheva S."/>
            <person name="Morgado L.N."/>
            <person name="Niskanen T."/>
            <person name="Noordeloos M.E."/>
            <person name="Ohm R.A."/>
            <person name="Ortiz-Santana B."/>
            <person name="Ovrebo C."/>
            <person name="Racz N."/>
            <person name="Riley R."/>
            <person name="Savchenko A."/>
            <person name="Shiryaev A."/>
            <person name="Soop K."/>
            <person name="Spirin V."/>
            <person name="Szebenyi C."/>
            <person name="Tomsovsky M."/>
            <person name="Tulloss R.E."/>
            <person name="Uehling J."/>
            <person name="Grigoriev I.V."/>
            <person name="Vagvolgyi C."/>
            <person name="Papp T."/>
            <person name="Martin F.M."/>
            <person name="Miettinen O."/>
            <person name="Hibbett D.S."/>
            <person name="Nagy L.G."/>
        </authorList>
    </citation>
    <scope>NUCLEOTIDE SEQUENCE [LARGE SCALE GENOMIC DNA]</scope>
    <source>
        <strain evidence="3 4">CBS 962.96</strain>
    </source>
</reference>